<dbReference type="PROSITE" id="PS50850">
    <property type="entry name" value="MFS"/>
    <property type="match status" value="2"/>
</dbReference>
<reference evidence="8" key="1">
    <citation type="journal article" date="2021" name="Mol. Ecol. Resour.">
        <title>Apolygus lucorum genome provides insights into omnivorousness and mesophyll feeding.</title>
        <authorList>
            <person name="Liu Y."/>
            <person name="Liu H."/>
            <person name="Wang H."/>
            <person name="Huang T."/>
            <person name="Liu B."/>
            <person name="Yang B."/>
            <person name="Yin L."/>
            <person name="Li B."/>
            <person name="Zhang Y."/>
            <person name="Zhang S."/>
            <person name="Jiang F."/>
            <person name="Zhang X."/>
            <person name="Ren Y."/>
            <person name="Wang B."/>
            <person name="Wang S."/>
            <person name="Lu Y."/>
            <person name="Wu K."/>
            <person name="Fan W."/>
            <person name="Wang G."/>
        </authorList>
    </citation>
    <scope>NUCLEOTIDE SEQUENCE</scope>
    <source>
        <strain evidence="8">12Hb</strain>
    </source>
</reference>
<feature type="transmembrane region" description="Helical" evidence="6">
    <location>
        <begin position="1016"/>
        <end position="1035"/>
    </location>
</feature>
<feature type="transmembrane region" description="Helical" evidence="6">
    <location>
        <begin position="554"/>
        <end position="575"/>
    </location>
</feature>
<keyword evidence="3 6" id="KW-0812">Transmembrane</keyword>
<proteinExistence type="predicted"/>
<feature type="transmembrane region" description="Helical" evidence="6">
    <location>
        <begin position="988"/>
        <end position="1010"/>
    </location>
</feature>
<dbReference type="SUPFAM" id="SSF103473">
    <property type="entry name" value="MFS general substrate transporter"/>
    <property type="match status" value="2"/>
</dbReference>
<feature type="transmembrane region" description="Helical" evidence="6">
    <location>
        <begin position="412"/>
        <end position="432"/>
    </location>
</feature>
<feature type="domain" description="Major facilitator superfamily (MFS) profile" evidence="7">
    <location>
        <begin position="555"/>
        <end position="1041"/>
    </location>
</feature>
<keyword evidence="9" id="KW-1185">Reference proteome</keyword>
<feature type="transmembrane region" description="Helical" evidence="6">
    <location>
        <begin position="201"/>
        <end position="223"/>
    </location>
</feature>
<name>A0A8S9XDB2_APOLU</name>
<dbReference type="AlphaFoldDB" id="A0A8S9XDB2"/>
<comment type="subcellular location">
    <subcellularLocation>
        <location evidence="1">Membrane</location>
        <topology evidence="1">Multi-pass membrane protein</topology>
    </subcellularLocation>
</comment>
<dbReference type="InterPro" id="IPR011701">
    <property type="entry name" value="MFS"/>
</dbReference>
<accession>A0A8S9XDB2</accession>
<dbReference type="GO" id="GO:0016020">
    <property type="term" value="C:membrane"/>
    <property type="evidence" value="ECO:0007669"/>
    <property type="project" value="UniProtKB-SubCell"/>
</dbReference>
<feature type="transmembrane region" description="Helical" evidence="6">
    <location>
        <begin position="954"/>
        <end position="976"/>
    </location>
</feature>
<evidence type="ECO:0000256" key="6">
    <source>
        <dbReference type="SAM" id="Phobius"/>
    </source>
</evidence>
<comment type="caution">
    <text evidence="8">The sequence shown here is derived from an EMBL/GenBank/DDBJ whole genome shotgun (WGS) entry which is preliminary data.</text>
</comment>
<feature type="transmembrane region" description="Helical" evidence="6">
    <location>
        <begin position="624"/>
        <end position="640"/>
    </location>
</feature>
<evidence type="ECO:0000256" key="5">
    <source>
        <dbReference type="ARBA" id="ARBA00023136"/>
    </source>
</evidence>
<feature type="transmembrane region" description="Helical" evidence="6">
    <location>
        <begin position="646"/>
        <end position="670"/>
    </location>
</feature>
<sequence>MTANEKGWDKVSKNNLDDIPTLGEALEKTGFGKYSYFVIIVAGLNLLASAYTTLLLSYVIPATDCDLNLSVGEKGLLSTMMFTGMLSTSHLFGYLADEYGRKYIAMRSNFASCFFSFVSAFCPGLVSLATVTFLNGASTAGVIVPCYVFVGENIRVANRPVSILVTGAIGYLSTAILPALAIFIIPLTFKWDIFGYFTFNSWRVIVLLASVPPFLGALSLLMVKESPKYLLSKGFKQEALDVIKHIYSVNTGRPTSEFPVQKSIRLDPDEIDASEDQKGSFKRFWTQTVLLFQKPLLKFTVKSCFIQAGLVGVCNIIFLWLPQLVKQMMNYASDHPMYGVTLCEVAQLKIPLEVELNSTKFSEYHQYGLMDNPPCVVNIPVDTYYVSLAMGVSQFILFIIVGGLAQVVGSKNLFAFLLFICAGLCFGMTLATNMWITIVSMVALAVVLAACMPLSIGILMEFFPTTVKSTASSICMICGRLSTTIGTQIIGLMQENYCDISYWSLSALLVGIGVLITLTPTELVDEMTQTQKQKRNSDGIPLEEALDIVGYGRYSYLVIFTGGFNVCASVMLTTVPSLIAPATDCDLKLTISEKGFINTVIFTGMIFTTHLFGHLADEYGRRYIAMRCNFASAILCWIAAFCPNFYSLAVVMFITGAITAGVIIPSYVYVGENIKLRYRSVSILLCGALGNIGAALIPILGIFLIPMEFKLDVWGYGTLVPWRVVLMLSGVPSFLGGLAFFMLRESPKYLLSKGLNKETVETLRYAYSVNTGHDKEDFPVKTSIVLDADEIESNSKGSFIKILWSQTLSLFRKPLLTKTVLCCILQAGVNGACNTIYLWVPQLVTQMINYGSENPEYGVTFCQIIENADITVVNSTDTYENTIYDTIDQPCKVVVPVDMYYVSLVMGATLSAAFPVCGMIGQAVGGKLLLAILVFASAAACFGMTFLTNMWLTIITMGSIGVVMEVCLPLCISLFIDYFPTSVRSTASCLSMVFGRIATTFGILVIGVTRETHCDLSYWGLAAFMLAIGIIATLIPNKQKELED</sequence>
<evidence type="ECO:0000313" key="8">
    <source>
        <dbReference type="EMBL" id="KAF6206268.1"/>
    </source>
</evidence>
<protein>
    <recommendedName>
        <fullName evidence="7">Major facilitator superfamily (MFS) profile domain-containing protein</fullName>
    </recommendedName>
</protein>
<dbReference type="Pfam" id="PF07690">
    <property type="entry name" value="MFS_1"/>
    <property type="match status" value="2"/>
</dbReference>
<gene>
    <name evidence="8" type="ORF">GE061_017497</name>
</gene>
<dbReference type="EMBL" id="WIXP02000008">
    <property type="protein sequence ID" value="KAF6206268.1"/>
    <property type="molecule type" value="Genomic_DNA"/>
</dbReference>
<feature type="transmembrane region" description="Helical" evidence="6">
    <location>
        <begin position="108"/>
        <end position="126"/>
    </location>
</feature>
<organism evidence="8 9">
    <name type="scientific">Apolygus lucorum</name>
    <name type="common">Small green plant bug</name>
    <name type="synonym">Lygocoris lucorum</name>
    <dbReference type="NCBI Taxonomy" id="248454"/>
    <lineage>
        <taxon>Eukaryota</taxon>
        <taxon>Metazoa</taxon>
        <taxon>Ecdysozoa</taxon>
        <taxon>Arthropoda</taxon>
        <taxon>Hexapoda</taxon>
        <taxon>Insecta</taxon>
        <taxon>Pterygota</taxon>
        <taxon>Neoptera</taxon>
        <taxon>Paraneoptera</taxon>
        <taxon>Hemiptera</taxon>
        <taxon>Heteroptera</taxon>
        <taxon>Panheteroptera</taxon>
        <taxon>Cimicomorpha</taxon>
        <taxon>Miridae</taxon>
        <taxon>Mirini</taxon>
        <taxon>Apolygus</taxon>
    </lineage>
</organism>
<feature type="transmembrane region" description="Helical" evidence="6">
    <location>
        <begin position="899"/>
        <end position="921"/>
    </location>
</feature>
<dbReference type="Gene3D" id="1.20.1250.20">
    <property type="entry name" value="MFS general substrate transporter like domains"/>
    <property type="match status" value="2"/>
</dbReference>
<feature type="transmembrane region" description="Helical" evidence="6">
    <location>
        <begin position="682"/>
        <end position="705"/>
    </location>
</feature>
<dbReference type="PANTHER" id="PTHR23511:SF35">
    <property type="entry name" value="MAJOR FACILITATOR SUPERFAMILY (MFS) PROFILE DOMAIN-CONTAINING PROTEIN"/>
    <property type="match status" value="1"/>
</dbReference>
<keyword evidence="5 6" id="KW-0472">Membrane</keyword>
<feature type="transmembrane region" description="Helical" evidence="6">
    <location>
        <begin position="162"/>
        <end position="189"/>
    </location>
</feature>
<dbReference type="OrthoDB" id="6614022at2759"/>
<evidence type="ECO:0000256" key="3">
    <source>
        <dbReference type="ARBA" id="ARBA00022692"/>
    </source>
</evidence>
<evidence type="ECO:0000313" key="9">
    <source>
        <dbReference type="Proteomes" id="UP000466442"/>
    </source>
</evidence>
<feature type="transmembrane region" description="Helical" evidence="6">
    <location>
        <begin position="438"/>
        <end position="459"/>
    </location>
</feature>
<feature type="transmembrane region" description="Helical" evidence="6">
    <location>
        <begin position="36"/>
        <end position="60"/>
    </location>
</feature>
<feature type="transmembrane region" description="Helical" evidence="6">
    <location>
        <begin position="502"/>
        <end position="524"/>
    </location>
</feature>
<dbReference type="InterPro" id="IPR036259">
    <property type="entry name" value="MFS_trans_sf"/>
</dbReference>
<feature type="transmembrane region" description="Helical" evidence="6">
    <location>
        <begin position="928"/>
        <end position="948"/>
    </location>
</feature>
<dbReference type="GO" id="GO:0022857">
    <property type="term" value="F:transmembrane transporter activity"/>
    <property type="evidence" value="ECO:0007669"/>
    <property type="project" value="InterPro"/>
</dbReference>
<evidence type="ECO:0000256" key="4">
    <source>
        <dbReference type="ARBA" id="ARBA00022989"/>
    </source>
</evidence>
<evidence type="ECO:0000256" key="2">
    <source>
        <dbReference type="ARBA" id="ARBA00022448"/>
    </source>
</evidence>
<dbReference type="Proteomes" id="UP000466442">
    <property type="component" value="Unassembled WGS sequence"/>
</dbReference>
<feature type="domain" description="Major facilitator superfamily (MFS) profile" evidence="7">
    <location>
        <begin position="38"/>
        <end position="529"/>
    </location>
</feature>
<feature type="transmembrane region" description="Helical" evidence="6">
    <location>
        <begin position="384"/>
        <end position="405"/>
    </location>
</feature>
<dbReference type="InterPro" id="IPR020846">
    <property type="entry name" value="MFS_dom"/>
</dbReference>
<feature type="transmembrane region" description="Helical" evidence="6">
    <location>
        <begin position="725"/>
        <end position="743"/>
    </location>
</feature>
<feature type="transmembrane region" description="Helical" evidence="6">
    <location>
        <begin position="75"/>
        <end position="96"/>
    </location>
</feature>
<feature type="transmembrane region" description="Helical" evidence="6">
    <location>
        <begin position="304"/>
        <end position="321"/>
    </location>
</feature>
<feature type="transmembrane region" description="Helical" evidence="6">
    <location>
        <begin position="471"/>
        <end position="490"/>
    </location>
</feature>
<keyword evidence="2" id="KW-0813">Transport</keyword>
<evidence type="ECO:0000256" key="1">
    <source>
        <dbReference type="ARBA" id="ARBA00004141"/>
    </source>
</evidence>
<feature type="transmembrane region" description="Helical" evidence="6">
    <location>
        <begin position="132"/>
        <end position="150"/>
    </location>
</feature>
<keyword evidence="4 6" id="KW-1133">Transmembrane helix</keyword>
<dbReference type="PANTHER" id="PTHR23511">
    <property type="entry name" value="SYNAPTIC VESICLE GLYCOPROTEIN 2"/>
    <property type="match status" value="1"/>
</dbReference>
<evidence type="ECO:0000259" key="7">
    <source>
        <dbReference type="PROSITE" id="PS50850"/>
    </source>
</evidence>
<feature type="transmembrane region" description="Helical" evidence="6">
    <location>
        <begin position="595"/>
        <end position="612"/>
    </location>
</feature>